<dbReference type="Pfam" id="PF00575">
    <property type="entry name" value="S1"/>
    <property type="match status" value="1"/>
</dbReference>
<dbReference type="NCBIfam" id="NF008805">
    <property type="entry name" value="PRK11824.1"/>
    <property type="match status" value="1"/>
</dbReference>
<keyword evidence="8 10" id="KW-0694">RNA-binding</keyword>
<dbReference type="SUPFAM" id="SSF54791">
    <property type="entry name" value="Eukaryotic type KH-domain (KH-domain type I)"/>
    <property type="match status" value="1"/>
</dbReference>
<dbReference type="FunFam" id="3.30.1370.10:FF:000001">
    <property type="entry name" value="Polyribonucleotide nucleotidyltransferase"/>
    <property type="match status" value="1"/>
</dbReference>
<dbReference type="SMART" id="SM00316">
    <property type="entry name" value="S1"/>
    <property type="match status" value="1"/>
</dbReference>
<evidence type="ECO:0000256" key="8">
    <source>
        <dbReference type="ARBA" id="ARBA00022884"/>
    </source>
</evidence>
<dbReference type="RefSeq" id="WP_120948369.1">
    <property type="nucleotide sequence ID" value="NZ_QXQP01000008.1"/>
</dbReference>
<dbReference type="Gene3D" id="3.30.230.70">
    <property type="entry name" value="GHMP Kinase, N-terminal domain"/>
    <property type="match status" value="2"/>
</dbReference>
<evidence type="ECO:0000256" key="7">
    <source>
        <dbReference type="ARBA" id="ARBA00022842"/>
    </source>
</evidence>
<dbReference type="PANTHER" id="PTHR11252">
    <property type="entry name" value="POLYRIBONUCLEOTIDE NUCLEOTIDYLTRANSFERASE"/>
    <property type="match status" value="1"/>
</dbReference>
<dbReference type="GO" id="GO:0003723">
    <property type="term" value="F:RNA binding"/>
    <property type="evidence" value="ECO:0007669"/>
    <property type="project" value="UniProtKB-UniRule"/>
</dbReference>
<dbReference type="CDD" id="cd00164">
    <property type="entry name" value="S1_like"/>
    <property type="match status" value="1"/>
</dbReference>
<comment type="caution">
    <text evidence="12">The sequence shown here is derived from an EMBL/GenBank/DDBJ whole genome shotgun (WGS) entry which is preliminary data.</text>
</comment>
<feature type="domain" description="S1 motif" evidence="11">
    <location>
        <begin position="627"/>
        <end position="694"/>
    </location>
</feature>
<dbReference type="SUPFAM" id="SSF54211">
    <property type="entry name" value="Ribosomal protein S5 domain 2-like"/>
    <property type="match status" value="2"/>
</dbReference>
<evidence type="ECO:0000256" key="2">
    <source>
        <dbReference type="ARBA" id="ARBA00012416"/>
    </source>
</evidence>
<dbReference type="GO" id="GO:0006402">
    <property type="term" value="P:mRNA catabolic process"/>
    <property type="evidence" value="ECO:0007669"/>
    <property type="project" value="UniProtKB-UniRule"/>
</dbReference>
<dbReference type="InterPro" id="IPR012162">
    <property type="entry name" value="PNPase"/>
</dbReference>
<dbReference type="InterPro" id="IPR015848">
    <property type="entry name" value="PNPase_PH_RNA-bd_bac/org-type"/>
</dbReference>
<dbReference type="EMBL" id="VKGC01000008">
    <property type="protein sequence ID" value="TSA84565.1"/>
    <property type="molecule type" value="Genomic_DNA"/>
</dbReference>
<dbReference type="CDD" id="cd02393">
    <property type="entry name" value="KH-I_PNPase"/>
    <property type="match status" value="1"/>
</dbReference>
<name>A0A553UWI1_9HELI</name>
<keyword evidence="3" id="KW-0963">Cytoplasm</keyword>
<dbReference type="InterPro" id="IPR012340">
    <property type="entry name" value="NA-bd_OB-fold"/>
</dbReference>
<dbReference type="InterPro" id="IPR001247">
    <property type="entry name" value="ExoRNase_PH_dom1"/>
</dbReference>
<evidence type="ECO:0000256" key="4">
    <source>
        <dbReference type="ARBA" id="ARBA00022679"/>
    </source>
</evidence>
<dbReference type="InterPro" id="IPR020568">
    <property type="entry name" value="Ribosomal_Su5_D2-typ_SF"/>
</dbReference>
<dbReference type="InterPro" id="IPR004088">
    <property type="entry name" value="KH_dom_type_1"/>
</dbReference>
<dbReference type="Pfam" id="PF03726">
    <property type="entry name" value="PNPase"/>
    <property type="match status" value="1"/>
</dbReference>
<dbReference type="SUPFAM" id="SSF50249">
    <property type="entry name" value="Nucleic acid-binding proteins"/>
    <property type="match status" value="1"/>
</dbReference>
<dbReference type="NCBIfam" id="TIGR03591">
    <property type="entry name" value="polynuc_phos"/>
    <property type="match status" value="1"/>
</dbReference>
<dbReference type="AlphaFoldDB" id="A0A553UWI1"/>
<dbReference type="Gene3D" id="3.30.1370.10">
    <property type="entry name" value="K Homology domain, type 1"/>
    <property type="match status" value="1"/>
</dbReference>
<dbReference type="Pfam" id="PF00013">
    <property type="entry name" value="KH_1"/>
    <property type="match status" value="1"/>
</dbReference>
<evidence type="ECO:0000313" key="12">
    <source>
        <dbReference type="EMBL" id="TSA84565.1"/>
    </source>
</evidence>
<keyword evidence="6" id="KW-0479">Metal-binding</keyword>
<dbReference type="Proteomes" id="UP000319322">
    <property type="component" value="Unassembled WGS sequence"/>
</dbReference>
<dbReference type="FunFam" id="3.30.230.70:FF:000029">
    <property type="entry name" value="Polyribonucleotide nucleotidyltransferase"/>
    <property type="match status" value="1"/>
</dbReference>
<evidence type="ECO:0000313" key="13">
    <source>
        <dbReference type="Proteomes" id="UP000319322"/>
    </source>
</evidence>
<dbReference type="GO" id="GO:0006396">
    <property type="term" value="P:RNA processing"/>
    <property type="evidence" value="ECO:0007669"/>
    <property type="project" value="InterPro"/>
</dbReference>
<dbReference type="PANTHER" id="PTHR11252:SF0">
    <property type="entry name" value="POLYRIBONUCLEOTIDE NUCLEOTIDYLTRANSFERASE 1, MITOCHONDRIAL"/>
    <property type="match status" value="1"/>
</dbReference>
<dbReference type="CDD" id="cd11364">
    <property type="entry name" value="RNase_PH_PNPase_2"/>
    <property type="match status" value="1"/>
</dbReference>
<dbReference type="InterPro" id="IPR036612">
    <property type="entry name" value="KH_dom_type_1_sf"/>
</dbReference>
<sequence>MPTIQIGNEEFKTDYTARQATSSLWYKHQGTVILAAVVVDKTPATTDFLPLSVQYSQRSYAIGRFPGGFSKREGKMSEFETLTSRIIDRSLRPLFPKTYAYPTQITLLVLSHDQQSDLQVCALNAASNALYLANIGINTPLCALRVGKIANNYIFNPSVSAMKESTLDLYVCGSVEALLMIEMQACGQHLHSLPEDQLLEVLSCAHQRIQESCQKYTQNFEPFRKPPTMPLSFAPKEDKALQALIQEHFHLQVLEITAQMAKSERHAELAMLTYEIALDLEQKGHGYVFEEIQNALNSYVAQIIRSQILEQHKRPDGRDLDTIRPINIETNILPNCHGSALFTRGHTQALVTCTLGLEGDAKIREHLDDKALTKEKFMFHYNFPPFSVGEATPLGAPSRRELGHGNLAKRALESSIMDKNQTIRLVSEILESNGSSSMASVCGGSLALCASGVGVHALVAGVAMGLILEGNEHVILSDISALEDMHGDMDFKIAGSLEGIVAMQMDTKLQGIRLDWLQEILEQAKSARSAILDRMQEARESIVLNTQILPTLQSFSITPKKIALVIGPSGKTIKEIIERFQVQIDLDKTSGQIQIRGTHAEGILGAKHFILDLVQQESPQSPPYYVGEIVEVEVKKIVDFGAFVRLPRGGESLLHKSCWEQRGLSADFLHKESGVTCKIIKIHAQTYKIDLDLA</sequence>
<dbReference type="SUPFAM" id="SSF55666">
    <property type="entry name" value="Ribonuclease PH domain 2-like"/>
    <property type="match status" value="2"/>
</dbReference>
<dbReference type="InterPro" id="IPR003029">
    <property type="entry name" value="S1_domain"/>
</dbReference>
<dbReference type="Gene3D" id="2.40.50.140">
    <property type="entry name" value="Nucleic acid-binding proteins"/>
    <property type="match status" value="1"/>
</dbReference>
<evidence type="ECO:0000256" key="3">
    <source>
        <dbReference type="ARBA" id="ARBA00022490"/>
    </source>
</evidence>
<evidence type="ECO:0000256" key="10">
    <source>
        <dbReference type="PROSITE-ProRule" id="PRU00117"/>
    </source>
</evidence>
<evidence type="ECO:0000256" key="6">
    <source>
        <dbReference type="ARBA" id="ARBA00022723"/>
    </source>
</evidence>
<dbReference type="InterPro" id="IPR015847">
    <property type="entry name" value="ExoRNase_PH_dom2"/>
</dbReference>
<dbReference type="InterPro" id="IPR027408">
    <property type="entry name" value="PNPase/RNase_PH_dom_sf"/>
</dbReference>
<dbReference type="SMART" id="SM00322">
    <property type="entry name" value="KH"/>
    <property type="match status" value="1"/>
</dbReference>
<dbReference type="GO" id="GO:0046872">
    <property type="term" value="F:metal ion binding"/>
    <property type="evidence" value="ECO:0007669"/>
    <property type="project" value="UniProtKB-KW"/>
</dbReference>
<dbReference type="GO" id="GO:0005829">
    <property type="term" value="C:cytosol"/>
    <property type="evidence" value="ECO:0007669"/>
    <property type="project" value="TreeGrafter"/>
</dbReference>
<organism evidence="12 13">
    <name type="scientific">Helicobacter mehlei</name>
    <dbReference type="NCBI Taxonomy" id="2316080"/>
    <lineage>
        <taxon>Bacteria</taxon>
        <taxon>Pseudomonadati</taxon>
        <taxon>Campylobacterota</taxon>
        <taxon>Epsilonproteobacteria</taxon>
        <taxon>Campylobacterales</taxon>
        <taxon>Helicobacteraceae</taxon>
        <taxon>Helicobacter</taxon>
    </lineage>
</organism>
<keyword evidence="7" id="KW-0460">Magnesium</keyword>
<comment type="similarity">
    <text evidence="1">Belongs to the polyribonucleotide nucleotidyltransferase family.</text>
</comment>
<dbReference type="Pfam" id="PF03725">
    <property type="entry name" value="RNase_PH_C"/>
    <property type="match status" value="2"/>
</dbReference>
<proteinExistence type="inferred from homology"/>
<protein>
    <recommendedName>
        <fullName evidence="2 9">Polyribonucleotide nucleotidyltransferase</fullName>
        <ecNumber evidence="2 9">2.7.7.8</ecNumber>
    </recommendedName>
</protein>
<dbReference type="PIRSF" id="PIRSF005499">
    <property type="entry name" value="PNPase"/>
    <property type="match status" value="1"/>
</dbReference>
<dbReference type="FunFam" id="3.30.230.70:FF:000026">
    <property type="entry name" value="Polyribonucleotide nucleotidyltransferase"/>
    <property type="match status" value="1"/>
</dbReference>
<accession>A0A553UWI1</accession>
<dbReference type="InterPro" id="IPR004087">
    <property type="entry name" value="KH_dom"/>
</dbReference>
<dbReference type="InterPro" id="IPR036345">
    <property type="entry name" value="ExoRNase_PH_dom2_sf"/>
</dbReference>
<dbReference type="EC" id="2.7.7.8" evidence="2 9"/>
<dbReference type="PROSITE" id="PS50084">
    <property type="entry name" value="KH_TYPE_1"/>
    <property type="match status" value="1"/>
</dbReference>
<evidence type="ECO:0000256" key="1">
    <source>
        <dbReference type="ARBA" id="ARBA00007404"/>
    </source>
</evidence>
<dbReference type="GO" id="GO:0004654">
    <property type="term" value="F:polyribonucleotide nucleotidyltransferase activity"/>
    <property type="evidence" value="ECO:0007669"/>
    <property type="project" value="UniProtKB-UniRule"/>
</dbReference>
<dbReference type="OrthoDB" id="9804305at2"/>
<gene>
    <name evidence="12" type="ORF">FNE76_04340</name>
</gene>
<reference evidence="12" key="2">
    <citation type="submission" date="2019-07" db="EMBL/GenBank/DDBJ databases">
        <authorList>
            <person name="Papic B."/>
        </authorList>
    </citation>
    <scope>NUCLEOTIDE SEQUENCE [LARGE SCALE GENOMIC DNA]</scope>
    <source>
        <strain evidence="12">L8b</strain>
    </source>
</reference>
<reference evidence="12" key="1">
    <citation type="submission" date="2019-07" db="EMBL/GenBank/DDBJ databases">
        <title>Helicobacter labacensis sp. nov., Helicobacter mehlei sp. nov. and Helicobacter vulpis sp. nov., isolated from gastric mucosa of red fox (Vulpis vulpis).</title>
        <authorList>
            <person name="Kusar D."/>
            <person name="Gruntar I."/>
            <person name="Pate M."/>
            <person name="Zajc U."/>
            <person name="Ocepek M."/>
        </authorList>
    </citation>
    <scope>NUCLEOTIDE SEQUENCE [LARGE SCALE GENOMIC DNA]</scope>
    <source>
        <strain evidence="12">L8b</strain>
    </source>
</reference>
<dbReference type="GO" id="GO:0000175">
    <property type="term" value="F:3'-5'-RNA exonuclease activity"/>
    <property type="evidence" value="ECO:0007669"/>
    <property type="project" value="TreeGrafter"/>
</dbReference>
<evidence type="ECO:0000259" key="11">
    <source>
        <dbReference type="PROSITE" id="PS50126"/>
    </source>
</evidence>
<dbReference type="Pfam" id="PF01138">
    <property type="entry name" value="RNase_PH"/>
    <property type="match status" value="2"/>
</dbReference>
<evidence type="ECO:0000256" key="9">
    <source>
        <dbReference type="NCBIfam" id="TIGR03591"/>
    </source>
</evidence>
<keyword evidence="4 12" id="KW-0808">Transferase</keyword>
<keyword evidence="5 12" id="KW-0548">Nucleotidyltransferase</keyword>
<keyword evidence="13" id="KW-1185">Reference proteome</keyword>
<dbReference type="PROSITE" id="PS50126">
    <property type="entry name" value="S1"/>
    <property type="match status" value="1"/>
</dbReference>
<evidence type="ECO:0000256" key="5">
    <source>
        <dbReference type="ARBA" id="ARBA00022695"/>
    </source>
</evidence>